<keyword evidence="1" id="KW-0328">Glycosyltransferase</keyword>
<dbReference type="CDD" id="cd03811">
    <property type="entry name" value="GT4_GT28_WabH-like"/>
    <property type="match status" value="1"/>
</dbReference>
<proteinExistence type="predicted"/>
<evidence type="ECO:0000256" key="1">
    <source>
        <dbReference type="ARBA" id="ARBA00022676"/>
    </source>
</evidence>
<dbReference type="KEGG" id="ssan:NX02_10600"/>
<keyword evidence="5" id="KW-1185">Reference proteome</keyword>
<evidence type="ECO:0000313" key="5">
    <source>
        <dbReference type="Proteomes" id="UP000018851"/>
    </source>
</evidence>
<dbReference type="GO" id="GO:0016757">
    <property type="term" value="F:glycosyltransferase activity"/>
    <property type="evidence" value="ECO:0007669"/>
    <property type="project" value="UniProtKB-KW"/>
</dbReference>
<keyword evidence="2" id="KW-0808">Transferase</keyword>
<dbReference type="Proteomes" id="UP000018851">
    <property type="component" value="Chromosome"/>
</dbReference>
<dbReference type="InterPro" id="IPR028098">
    <property type="entry name" value="Glyco_trans_4-like_N"/>
</dbReference>
<evidence type="ECO:0000259" key="3">
    <source>
        <dbReference type="Pfam" id="PF13579"/>
    </source>
</evidence>
<dbReference type="SUPFAM" id="SSF53756">
    <property type="entry name" value="UDP-Glycosyltransferase/glycogen phosphorylase"/>
    <property type="match status" value="1"/>
</dbReference>
<dbReference type="EMBL" id="CP006644">
    <property type="protein sequence ID" value="AHE53837.1"/>
    <property type="molecule type" value="Genomic_DNA"/>
</dbReference>
<sequence length="407" mass="42987">MFAAPFANPQRVDDSRPASRTVALFMFDFALTGVVVNAVRIANALVVRGHDVTMLVCRDTGEGRRALDPRVHVTLVAGPLPRAKRGVALAAAVPDLRRALQALRPSVLLSVGNHGHLAALIAAQGLTDMRRALRISNEPDHPGDGCIKRAVRRACQKAVIDRADHLLLVSPHLARTAVLQRARAEGRAAITPNGVDVHATQARAEVPCDHPWIASGRPFVVTVGRLARQKNHGRLIEAVAIANHSRDIGLMIVGGGSAEAFGALREQAAELGIADRVELAGEVANPLPYVRAARAFVLPSLWEGLSNALLEALACGTPIVASTTAGSAPDVLANGRYGLLVEPQDIEAMAAAILRQSGADAIRPGDRALDFAADKAIARVCMAIEQGPCIEAQPFPYPPHEVGVVTV</sequence>
<reference evidence="4 5" key="1">
    <citation type="submission" date="2013-07" db="EMBL/GenBank/DDBJ databases">
        <title>Completed genome of Sphingomonas sanxanigenens NX02.</title>
        <authorList>
            <person name="Ma T."/>
            <person name="Huang H."/>
            <person name="Wu M."/>
            <person name="Li X."/>
            <person name="Li G."/>
        </authorList>
    </citation>
    <scope>NUCLEOTIDE SEQUENCE [LARGE SCALE GENOMIC DNA]</scope>
    <source>
        <strain evidence="4 5">NX02</strain>
    </source>
</reference>
<dbReference type="RefSeq" id="WP_025292064.1">
    <property type="nucleotide sequence ID" value="NZ_CP006644.1"/>
</dbReference>
<dbReference type="OrthoDB" id="9790710at2"/>
<accession>W0ABF6</accession>
<dbReference type="eggNOG" id="COG0438">
    <property type="taxonomic scope" value="Bacteria"/>
</dbReference>
<name>W0ABF6_9SPHN</name>
<dbReference type="HOGENOM" id="CLU_009583_0_0_5"/>
<gene>
    <name evidence="4" type="ORF">NX02_10600</name>
</gene>
<dbReference type="PANTHER" id="PTHR12526:SF510">
    <property type="entry name" value="D-INOSITOL 3-PHOSPHATE GLYCOSYLTRANSFERASE"/>
    <property type="match status" value="1"/>
</dbReference>
<dbReference type="Pfam" id="PF13579">
    <property type="entry name" value="Glyco_trans_4_4"/>
    <property type="match status" value="1"/>
</dbReference>
<dbReference type="STRING" id="1123269.NX02_10600"/>
<organism evidence="4 5">
    <name type="scientific">Sphingomonas sanxanigenens DSM 19645 = NX02</name>
    <dbReference type="NCBI Taxonomy" id="1123269"/>
    <lineage>
        <taxon>Bacteria</taxon>
        <taxon>Pseudomonadati</taxon>
        <taxon>Pseudomonadota</taxon>
        <taxon>Alphaproteobacteria</taxon>
        <taxon>Sphingomonadales</taxon>
        <taxon>Sphingomonadaceae</taxon>
        <taxon>Sphingomonas</taxon>
    </lineage>
</organism>
<dbReference type="PATRIC" id="fig|1123269.5.peg.2056"/>
<dbReference type="PANTHER" id="PTHR12526">
    <property type="entry name" value="GLYCOSYLTRANSFERASE"/>
    <property type="match status" value="1"/>
</dbReference>
<evidence type="ECO:0000256" key="2">
    <source>
        <dbReference type="ARBA" id="ARBA00022679"/>
    </source>
</evidence>
<dbReference type="AlphaFoldDB" id="W0ABF6"/>
<dbReference type="Gene3D" id="3.40.50.2000">
    <property type="entry name" value="Glycogen Phosphorylase B"/>
    <property type="match status" value="2"/>
</dbReference>
<dbReference type="Pfam" id="PF13692">
    <property type="entry name" value="Glyco_trans_1_4"/>
    <property type="match status" value="1"/>
</dbReference>
<protein>
    <recommendedName>
        <fullName evidence="3">Glycosyltransferase subfamily 4-like N-terminal domain-containing protein</fullName>
    </recommendedName>
</protein>
<evidence type="ECO:0000313" key="4">
    <source>
        <dbReference type="EMBL" id="AHE53837.1"/>
    </source>
</evidence>
<feature type="domain" description="Glycosyltransferase subfamily 4-like N-terminal" evidence="3">
    <location>
        <begin position="32"/>
        <end position="194"/>
    </location>
</feature>